<comment type="caution">
    <text evidence="7">The sequence shown here is derived from an EMBL/GenBank/DDBJ whole genome shotgun (WGS) entry which is preliminary data.</text>
</comment>
<evidence type="ECO:0000256" key="3">
    <source>
        <dbReference type="ARBA" id="ARBA00022771"/>
    </source>
</evidence>
<dbReference type="GeneID" id="68360841"/>
<accession>A0A9P8MML2</accession>
<evidence type="ECO:0000256" key="4">
    <source>
        <dbReference type="ARBA" id="ARBA00022833"/>
    </source>
</evidence>
<dbReference type="AlphaFoldDB" id="A0A9P8MML2"/>
<dbReference type="GO" id="GO:0005634">
    <property type="term" value="C:nucleus"/>
    <property type="evidence" value="ECO:0007669"/>
    <property type="project" value="UniProtKB-SubCell"/>
</dbReference>
<keyword evidence="2" id="KW-0479">Metal-binding</keyword>
<keyword evidence="4" id="KW-0862">Zinc</keyword>
<dbReference type="OrthoDB" id="5147528at2759"/>
<proteinExistence type="predicted"/>
<keyword evidence="8" id="KW-1185">Reference proteome</keyword>
<dbReference type="RefSeq" id="XP_044714678.1">
    <property type="nucleotide sequence ID" value="XM_044870183.1"/>
</dbReference>
<evidence type="ECO:0000313" key="7">
    <source>
        <dbReference type="EMBL" id="KAH0957164.1"/>
    </source>
</evidence>
<protein>
    <recommendedName>
        <fullName evidence="6">HAT C-terminal dimerisation domain-containing protein</fullName>
    </recommendedName>
</protein>
<evidence type="ECO:0000256" key="2">
    <source>
        <dbReference type="ARBA" id="ARBA00022723"/>
    </source>
</evidence>
<name>A0A9P8MML2_9HYPO</name>
<dbReference type="InterPro" id="IPR052035">
    <property type="entry name" value="ZnF_BED_domain_contain"/>
</dbReference>
<dbReference type="InterPro" id="IPR012337">
    <property type="entry name" value="RNaseH-like_sf"/>
</dbReference>
<organism evidence="7 8">
    <name type="scientific">Hirsutella rhossiliensis</name>
    <dbReference type="NCBI Taxonomy" id="111463"/>
    <lineage>
        <taxon>Eukaryota</taxon>
        <taxon>Fungi</taxon>
        <taxon>Dikarya</taxon>
        <taxon>Ascomycota</taxon>
        <taxon>Pezizomycotina</taxon>
        <taxon>Sordariomycetes</taxon>
        <taxon>Hypocreomycetidae</taxon>
        <taxon>Hypocreales</taxon>
        <taxon>Ophiocordycipitaceae</taxon>
        <taxon>Hirsutella</taxon>
    </lineage>
</organism>
<reference evidence="7" key="1">
    <citation type="submission" date="2021-09" db="EMBL/GenBank/DDBJ databases">
        <title>A high-quality genome of the endoparasitic fungus Hirsutella rhossiliensis with a comparison of Hirsutella genomes reveals transposable elements contributing to genome size variation.</title>
        <authorList>
            <person name="Lin R."/>
            <person name="Jiao Y."/>
            <person name="Sun X."/>
            <person name="Ling J."/>
            <person name="Xie B."/>
            <person name="Cheng X."/>
        </authorList>
    </citation>
    <scope>NUCLEOTIDE SEQUENCE</scope>
    <source>
        <strain evidence="7">HR02</strain>
    </source>
</reference>
<dbReference type="Proteomes" id="UP000824596">
    <property type="component" value="Unassembled WGS sequence"/>
</dbReference>
<dbReference type="GO" id="GO:0008270">
    <property type="term" value="F:zinc ion binding"/>
    <property type="evidence" value="ECO:0007669"/>
    <property type="project" value="UniProtKB-KW"/>
</dbReference>
<sequence>MQVYGACMEASPEGIYYSRRRCWQQLGLRAMSCRWDVTPLLPGGGATDPATCKDQAAEFLAQLKTAARDESTAAGPVLTSWVKKAWEDEYKNLPAVLTTPSIVPELELDEYDRLAQELDVVGTEEDADEYDSYTSQPPIPIDGSPLAWWLRAEQKERFPRLSKMAIDILSIPAMSADPERTFSGARRTISWDRMLLGASTIEKGSA</sequence>
<feature type="domain" description="HAT C-terminal dimerisation" evidence="6">
    <location>
        <begin position="129"/>
        <end position="202"/>
    </location>
</feature>
<dbReference type="InterPro" id="IPR008906">
    <property type="entry name" value="HATC_C_dom"/>
</dbReference>
<dbReference type="PANTHER" id="PTHR46481">
    <property type="entry name" value="ZINC FINGER BED DOMAIN-CONTAINING PROTEIN 4"/>
    <property type="match status" value="1"/>
</dbReference>
<evidence type="ECO:0000313" key="8">
    <source>
        <dbReference type="Proteomes" id="UP000824596"/>
    </source>
</evidence>
<evidence type="ECO:0000256" key="1">
    <source>
        <dbReference type="ARBA" id="ARBA00004123"/>
    </source>
</evidence>
<evidence type="ECO:0000256" key="5">
    <source>
        <dbReference type="ARBA" id="ARBA00023242"/>
    </source>
</evidence>
<dbReference type="Pfam" id="PF05699">
    <property type="entry name" value="Dimer_Tnp_hAT"/>
    <property type="match status" value="1"/>
</dbReference>
<dbReference type="PANTHER" id="PTHR46481:SF10">
    <property type="entry name" value="ZINC FINGER BED DOMAIN-CONTAINING PROTEIN 39"/>
    <property type="match status" value="1"/>
</dbReference>
<keyword evidence="3" id="KW-0863">Zinc-finger</keyword>
<dbReference type="SUPFAM" id="SSF53098">
    <property type="entry name" value="Ribonuclease H-like"/>
    <property type="match status" value="1"/>
</dbReference>
<evidence type="ECO:0000259" key="6">
    <source>
        <dbReference type="Pfam" id="PF05699"/>
    </source>
</evidence>
<dbReference type="GO" id="GO:0046983">
    <property type="term" value="F:protein dimerization activity"/>
    <property type="evidence" value="ECO:0007669"/>
    <property type="project" value="InterPro"/>
</dbReference>
<comment type="subcellular location">
    <subcellularLocation>
        <location evidence="1">Nucleus</location>
    </subcellularLocation>
</comment>
<gene>
    <name evidence="7" type="ORF">HRG_11713</name>
</gene>
<dbReference type="EMBL" id="JAIZPD010000022">
    <property type="protein sequence ID" value="KAH0957164.1"/>
    <property type="molecule type" value="Genomic_DNA"/>
</dbReference>
<keyword evidence="5" id="KW-0539">Nucleus</keyword>